<keyword evidence="2" id="KW-1133">Transmembrane helix</keyword>
<name>A0A1W1ULL2_9DEIO</name>
<reference evidence="3 4" key="1">
    <citation type="submission" date="2017-04" db="EMBL/GenBank/DDBJ databases">
        <authorList>
            <person name="Afonso C.L."/>
            <person name="Miller P.J."/>
            <person name="Scott M.A."/>
            <person name="Spackman E."/>
            <person name="Goraichik I."/>
            <person name="Dimitrov K.M."/>
            <person name="Suarez D.L."/>
            <person name="Swayne D.E."/>
        </authorList>
    </citation>
    <scope>NUCLEOTIDE SEQUENCE [LARGE SCALE GENOMIC DNA]</scope>
    <source>
        <strain evidence="3 4">KR-140</strain>
    </source>
</reference>
<accession>A0A1W1ULL2</accession>
<evidence type="ECO:0000256" key="2">
    <source>
        <dbReference type="SAM" id="Phobius"/>
    </source>
</evidence>
<proteinExistence type="predicted"/>
<sequence>MTAARSISEELEQASRKALQEREQIWRSHDDNEQVKHQLASFTSRFSHSEPGVPPVTLAGSAPNVELAAAVQQLATTSQELDRLGSEMTRTQAELAALATRAKQFWLWLIVTVAVLVAIAIYLAVR</sequence>
<keyword evidence="2" id="KW-0812">Transmembrane</keyword>
<protein>
    <submittedName>
        <fullName evidence="3">Uncharacterized protein</fullName>
    </submittedName>
</protein>
<dbReference type="Proteomes" id="UP000192582">
    <property type="component" value="Unassembled WGS sequence"/>
</dbReference>
<gene>
    <name evidence="3" type="ORF">SAMN00790413_04806</name>
</gene>
<dbReference type="EMBL" id="FWWU01000005">
    <property type="protein sequence ID" value="SMB81996.1"/>
    <property type="molecule type" value="Genomic_DNA"/>
</dbReference>
<dbReference type="RefSeq" id="WP_084046112.1">
    <property type="nucleotide sequence ID" value="NZ_FWWU01000005.1"/>
</dbReference>
<keyword evidence="2" id="KW-0472">Membrane</keyword>
<evidence type="ECO:0000313" key="3">
    <source>
        <dbReference type="EMBL" id="SMB81996.1"/>
    </source>
</evidence>
<organism evidence="3 4">
    <name type="scientific">Deinococcus hopiensis KR-140</name>
    <dbReference type="NCBI Taxonomy" id="695939"/>
    <lineage>
        <taxon>Bacteria</taxon>
        <taxon>Thermotogati</taxon>
        <taxon>Deinococcota</taxon>
        <taxon>Deinococci</taxon>
        <taxon>Deinococcales</taxon>
        <taxon>Deinococcaceae</taxon>
        <taxon>Deinococcus</taxon>
    </lineage>
</organism>
<keyword evidence="1" id="KW-0175">Coiled coil</keyword>
<dbReference type="AlphaFoldDB" id="A0A1W1ULL2"/>
<dbReference type="STRING" id="695939.SAMN00790413_04806"/>
<feature type="transmembrane region" description="Helical" evidence="2">
    <location>
        <begin position="105"/>
        <end position="125"/>
    </location>
</feature>
<feature type="coiled-coil region" evidence="1">
    <location>
        <begin position="67"/>
        <end position="101"/>
    </location>
</feature>
<evidence type="ECO:0000313" key="4">
    <source>
        <dbReference type="Proteomes" id="UP000192582"/>
    </source>
</evidence>
<evidence type="ECO:0000256" key="1">
    <source>
        <dbReference type="SAM" id="Coils"/>
    </source>
</evidence>
<keyword evidence="4" id="KW-1185">Reference proteome</keyword>